<evidence type="ECO:0000256" key="6">
    <source>
        <dbReference type="SAM" id="Phobius"/>
    </source>
</evidence>
<comment type="similarity">
    <text evidence="2">Belongs to the TMEM120 family.</text>
</comment>
<evidence type="ECO:0000256" key="3">
    <source>
        <dbReference type="ARBA" id="ARBA00022692"/>
    </source>
</evidence>
<keyword evidence="4 6" id="KW-1133">Transmembrane helix</keyword>
<keyword evidence="5 6" id="KW-0472">Membrane</keyword>
<evidence type="ECO:0000256" key="1">
    <source>
        <dbReference type="ARBA" id="ARBA00004141"/>
    </source>
</evidence>
<reference evidence="7" key="1">
    <citation type="submission" date="2022-01" db="EMBL/GenBank/DDBJ databases">
        <authorList>
            <person name="King R."/>
        </authorList>
    </citation>
    <scope>NUCLEOTIDE SEQUENCE</scope>
</reference>
<evidence type="ECO:0000256" key="4">
    <source>
        <dbReference type="ARBA" id="ARBA00022989"/>
    </source>
</evidence>
<dbReference type="AlphaFoldDB" id="A0A9P0CRU1"/>
<evidence type="ECO:0008006" key="9">
    <source>
        <dbReference type="Google" id="ProtNLM"/>
    </source>
</evidence>
<accession>A0A9P0CRU1</accession>
<evidence type="ECO:0000256" key="2">
    <source>
        <dbReference type="ARBA" id="ARBA00009700"/>
    </source>
</evidence>
<dbReference type="GO" id="GO:0016020">
    <property type="term" value="C:membrane"/>
    <property type="evidence" value="ECO:0007669"/>
    <property type="project" value="UniProtKB-SubCell"/>
</dbReference>
<feature type="transmembrane region" description="Helical" evidence="6">
    <location>
        <begin position="152"/>
        <end position="173"/>
    </location>
</feature>
<dbReference type="PANTHER" id="PTHR21433">
    <property type="entry name" value="TRANSMEMBRANE PROTEIN INDUCED BY TUMOR NECROSIS FACTOR ALPHA"/>
    <property type="match status" value="1"/>
</dbReference>
<dbReference type="Proteomes" id="UP001153636">
    <property type="component" value="Chromosome 18"/>
</dbReference>
<evidence type="ECO:0000313" key="7">
    <source>
        <dbReference type="EMBL" id="CAH1105058.1"/>
    </source>
</evidence>
<keyword evidence="3 6" id="KW-0812">Transmembrane</keyword>
<dbReference type="Pfam" id="PF07851">
    <property type="entry name" value="TMEM120A-B"/>
    <property type="match status" value="1"/>
</dbReference>
<feature type="transmembrane region" description="Helical" evidence="6">
    <location>
        <begin position="128"/>
        <end position="146"/>
    </location>
</feature>
<evidence type="ECO:0000256" key="5">
    <source>
        <dbReference type="ARBA" id="ARBA00023136"/>
    </source>
</evidence>
<gene>
    <name evidence="7" type="ORF">PSYICH_LOCUS6015</name>
</gene>
<organism evidence="7 8">
    <name type="scientific">Psylliodes chrysocephalus</name>
    <dbReference type="NCBI Taxonomy" id="3402493"/>
    <lineage>
        <taxon>Eukaryota</taxon>
        <taxon>Metazoa</taxon>
        <taxon>Ecdysozoa</taxon>
        <taxon>Arthropoda</taxon>
        <taxon>Hexapoda</taxon>
        <taxon>Insecta</taxon>
        <taxon>Pterygota</taxon>
        <taxon>Neoptera</taxon>
        <taxon>Endopterygota</taxon>
        <taxon>Coleoptera</taxon>
        <taxon>Polyphaga</taxon>
        <taxon>Cucujiformia</taxon>
        <taxon>Chrysomeloidea</taxon>
        <taxon>Chrysomelidae</taxon>
        <taxon>Galerucinae</taxon>
        <taxon>Alticini</taxon>
        <taxon>Psylliodes</taxon>
    </lineage>
</organism>
<keyword evidence="8" id="KW-1185">Reference proteome</keyword>
<dbReference type="InterPro" id="IPR012926">
    <property type="entry name" value="TMEM120A/B"/>
</dbReference>
<comment type="subcellular location">
    <subcellularLocation>
        <location evidence="1">Membrane</location>
        <topology evidence="1">Multi-pass membrane protein</topology>
    </subcellularLocation>
</comment>
<sequence length="349" mass="41434">MEMLESVKDDWDELSENYKLLEKANVQYLKKITELVSLQETCKKHISHQRYRIKTINKTINNIPDKTKAEEFKIKILKREKELEDIEQTLPRKSDRFTLKLILGDIDVSFLNKENKLKYKEDYENFKLICNGIAIILATILIYVPFRPLELFFIGFLIWYYCTISIRESILIVNGSRIKGWWRVHHLLSITSSGLFLIWPNNEPWALFRKQFICYTIYSGFIQYLQFKYQKGTIYRLKALGQMQNMDITLEGFQFWMWKGLAFLLPFLFIGYIFQLTNFVVLFQLSYHPQATWEISAIAGIFLIFFFGNTYTTIMVIPNKTKRKLMTQYKVFTGRIYDAVSDNTGTSKK</sequence>
<name>A0A9P0CRU1_9CUCU</name>
<feature type="transmembrane region" description="Helical" evidence="6">
    <location>
        <begin position="295"/>
        <end position="317"/>
    </location>
</feature>
<dbReference type="PANTHER" id="PTHR21433:SF0">
    <property type="entry name" value="TRANSMEMBRANE PROTEIN 120 HOMOLOG"/>
    <property type="match status" value="1"/>
</dbReference>
<feature type="transmembrane region" description="Helical" evidence="6">
    <location>
        <begin position="261"/>
        <end position="283"/>
    </location>
</feature>
<dbReference type="EMBL" id="OV651830">
    <property type="protein sequence ID" value="CAH1105058.1"/>
    <property type="molecule type" value="Genomic_DNA"/>
</dbReference>
<evidence type="ECO:0000313" key="8">
    <source>
        <dbReference type="Proteomes" id="UP001153636"/>
    </source>
</evidence>
<protein>
    <recommendedName>
        <fullName evidence="9">Transmembrane protein 120 homolog</fullName>
    </recommendedName>
</protein>
<dbReference type="OrthoDB" id="2015098at2759"/>
<proteinExistence type="inferred from homology"/>